<dbReference type="RefSeq" id="WP_224827302.1">
    <property type="nucleotide sequence ID" value="NZ_JAIVEF010000001.1"/>
</dbReference>
<dbReference type="InterPro" id="IPR011576">
    <property type="entry name" value="Pyridox_Oxase_N"/>
</dbReference>
<dbReference type="AlphaFoldDB" id="A0ABD5QHP6"/>
<gene>
    <name evidence="2" type="ORF">ACFPFO_12345</name>
</gene>
<dbReference type="InterPro" id="IPR012349">
    <property type="entry name" value="Split_barrel_FMN-bd"/>
</dbReference>
<dbReference type="EMBL" id="JBHSJG010000036">
    <property type="protein sequence ID" value="MFC4988537.1"/>
    <property type="molecule type" value="Genomic_DNA"/>
</dbReference>
<dbReference type="Pfam" id="PF01243">
    <property type="entry name" value="PNPOx_N"/>
    <property type="match status" value="1"/>
</dbReference>
<sequence>MEIVENTLEKGIEAVLDRPLFCFLGAATPEGRPRISPLWFLWEDECVWIIADTVEKSYAKRVRERPETALAVVDFDPTEGLVRHVGMRGEASIVPLDGKRVEHLLGKYLGPDREEWDPMFHDLDPDRWGLIRFEPETVVARDQSYAGSLASVPER</sequence>
<name>A0ABD5QHP6_9EURY</name>
<reference evidence="2 3" key="1">
    <citation type="journal article" date="2019" name="Int. J. Syst. Evol. Microbiol.">
        <title>The Global Catalogue of Microorganisms (GCM) 10K type strain sequencing project: providing services to taxonomists for standard genome sequencing and annotation.</title>
        <authorList>
            <consortium name="The Broad Institute Genomics Platform"/>
            <consortium name="The Broad Institute Genome Sequencing Center for Infectious Disease"/>
            <person name="Wu L."/>
            <person name="Ma J."/>
        </authorList>
    </citation>
    <scope>NUCLEOTIDE SEQUENCE [LARGE SCALE GENOMIC DNA]</scope>
    <source>
        <strain evidence="2 3">CGMCC 1.15824</strain>
    </source>
</reference>
<dbReference type="Proteomes" id="UP001595925">
    <property type="component" value="Unassembled WGS sequence"/>
</dbReference>
<keyword evidence="3" id="KW-1185">Reference proteome</keyword>
<dbReference type="SUPFAM" id="SSF50475">
    <property type="entry name" value="FMN-binding split barrel"/>
    <property type="match status" value="1"/>
</dbReference>
<evidence type="ECO:0000313" key="3">
    <source>
        <dbReference type="Proteomes" id="UP001595925"/>
    </source>
</evidence>
<feature type="domain" description="Pyridoxamine 5'-phosphate oxidase N-terminal" evidence="1">
    <location>
        <begin position="9"/>
        <end position="104"/>
    </location>
</feature>
<dbReference type="Gene3D" id="2.30.110.10">
    <property type="entry name" value="Electron Transport, Fmn-binding Protein, Chain A"/>
    <property type="match status" value="1"/>
</dbReference>
<organism evidence="2 3">
    <name type="scientific">Saliphagus infecundisoli</name>
    <dbReference type="NCBI Taxonomy" id="1849069"/>
    <lineage>
        <taxon>Archaea</taxon>
        <taxon>Methanobacteriati</taxon>
        <taxon>Methanobacteriota</taxon>
        <taxon>Stenosarchaea group</taxon>
        <taxon>Halobacteria</taxon>
        <taxon>Halobacteriales</taxon>
        <taxon>Natrialbaceae</taxon>
        <taxon>Saliphagus</taxon>
    </lineage>
</organism>
<accession>A0ABD5QHP6</accession>
<evidence type="ECO:0000313" key="2">
    <source>
        <dbReference type="EMBL" id="MFC4988537.1"/>
    </source>
</evidence>
<comment type="caution">
    <text evidence="2">The sequence shown here is derived from an EMBL/GenBank/DDBJ whole genome shotgun (WGS) entry which is preliminary data.</text>
</comment>
<protein>
    <submittedName>
        <fullName evidence="2">Pyridoxamine 5'-phosphate oxidase family protein</fullName>
    </submittedName>
</protein>
<proteinExistence type="predicted"/>
<evidence type="ECO:0000259" key="1">
    <source>
        <dbReference type="Pfam" id="PF01243"/>
    </source>
</evidence>